<feature type="domain" description="RING-CH-type" evidence="9">
    <location>
        <begin position="7"/>
        <end position="67"/>
    </location>
</feature>
<evidence type="ECO:0000313" key="11">
    <source>
        <dbReference type="Proteomes" id="UP001151582"/>
    </source>
</evidence>
<keyword evidence="7 8" id="KW-0472">Membrane</keyword>
<feature type="transmembrane region" description="Helical" evidence="8">
    <location>
        <begin position="136"/>
        <end position="165"/>
    </location>
</feature>
<evidence type="ECO:0000256" key="1">
    <source>
        <dbReference type="ARBA" id="ARBA00004141"/>
    </source>
</evidence>
<dbReference type="GO" id="GO:0016020">
    <property type="term" value="C:membrane"/>
    <property type="evidence" value="ECO:0007669"/>
    <property type="project" value="UniProtKB-SubCell"/>
</dbReference>
<reference evidence="10" key="1">
    <citation type="submission" date="2022-07" db="EMBL/GenBank/DDBJ databases">
        <title>Phylogenomic reconstructions and comparative analyses of Kickxellomycotina fungi.</title>
        <authorList>
            <person name="Reynolds N.K."/>
            <person name="Stajich J.E."/>
            <person name="Barry K."/>
            <person name="Grigoriev I.V."/>
            <person name="Crous P."/>
            <person name="Smith M.E."/>
        </authorList>
    </citation>
    <scope>NUCLEOTIDE SEQUENCE</scope>
    <source>
        <strain evidence="10">RSA 567</strain>
    </source>
</reference>
<accession>A0A9W8B5X4</accession>
<evidence type="ECO:0000256" key="4">
    <source>
        <dbReference type="ARBA" id="ARBA00022771"/>
    </source>
</evidence>
<dbReference type="GO" id="GO:0008270">
    <property type="term" value="F:zinc ion binding"/>
    <property type="evidence" value="ECO:0007669"/>
    <property type="project" value="UniProtKB-KW"/>
</dbReference>
<dbReference type="SMART" id="SM00744">
    <property type="entry name" value="RINGv"/>
    <property type="match status" value="1"/>
</dbReference>
<evidence type="ECO:0000256" key="8">
    <source>
        <dbReference type="SAM" id="Phobius"/>
    </source>
</evidence>
<keyword evidence="5" id="KW-0862">Zinc</keyword>
<keyword evidence="4" id="KW-0863">Zinc-finger</keyword>
<gene>
    <name evidence="10" type="ORF">H4R34_002755</name>
</gene>
<dbReference type="PROSITE" id="PS51292">
    <property type="entry name" value="ZF_RING_CH"/>
    <property type="match status" value="1"/>
</dbReference>
<dbReference type="Gene3D" id="3.30.40.10">
    <property type="entry name" value="Zinc/RING finger domain, C3HC4 (zinc finger)"/>
    <property type="match status" value="1"/>
</dbReference>
<dbReference type="InterPro" id="IPR013083">
    <property type="entry name" value="Znf_RING/FYVE/PHD"/>
</dbReference>
<evidence type="ECO:0000256" key="5">
    <source>
        <dbReference type="ARBA" id="ARBA00022833"/>
    </source>
</evidence>
<organism evidence="10 11">
    <name type="scientific">Dimargaris verticillata</name>
    <dbReference type="NCBI Taxonomy" id="2761393"/>
    <lineage>
        <taxon>Eukaryota</taxon>
        <taxon>Fungi</taxon>
        <taxon>Fungi incertae sedis</taxon>
        <taxon>Zoopagomycota</taxon>
        <taxon>Kickxellomycotina</taxon>
        <taxon>Dimargaritomycetes</taxon>
        <taxon>Dimargaritales</taxon>
        <taxon>Dimargaritaceae</taxon>
        <taxon>Dimargaris</taxon>
    </lineage>
</organism>
<comment type="subcellular location">
    <subcellularLocation>
        <location evidence="1">Membrane</location>
        <topology evidence="1">Multi-pass membrane protein</topology>
    </subcellularLocation>
</comment>
<evidence type="ECO:0000256" key="2">
    <source>
        <dbReference type="ARBA" id="ARBA00022692"/>
    </source>
</evidence>
<feature type="transmembrane region" description="Helical" evidence="8">
    <location>
        <begin position="87"/>
        <end position="116"/>
    </location>
</feature>
<evidence type="ECO:0000313" key="10">
    <source>
        <dbReference type="EMBL" id="KAJ1979612.1"/>
    </source>
</evidence>
<feature type="transmembrane region" description="Helical" evidence="8">
    <location>
        <begin position="330"/>
        <end position="350"/>
    </location>
</feature>
<evidence type="ECO:0000259" key="9">
    <source>
        <dbReference type="PROSITE" id="PS51292"/>
    </source>
</evidence>
<dbReference type="Pfam" id="PF12906">
    <property type="entry name" value="RINGv"/>
    <property type="match status" value="1"/>
</dbReference>
<keyword evidence="11" id="KW-1185">Reference proteome</keyword>
<evidence type="ECO:0000256" key="6">
    <source>
        <dbReference type="ARBA" id="ARBA00022989"/>
    </source>
</evidence>
<dbReference type="InterPro" id="IPR011016">
    <property type="entry name" value="Znf_RING-CH"/>
</dbReference>
<dbReference type="PANTHER" id="PTHR46283">
    <property type="entry name" value="E3 UBIQUITIN-PROTEIN LIGASE MARCH5"/>
    <property type="match status" value="1"/>
</dbReference>
<dbReference type="OrthoDB" id="5817083at2759"/>
<feature type="transmembrane region" description="Helical" evidence="8">
    <location>
        <begin position="295"/>
        <end position="318"/>
    </location>
</feature>
<dbReference type="Proteomes" id="UP001151582">
    <property type="component" value="Unassembled WGS sequence"/>
</dbReference>
<evidence type="ECO:0000256" key="7">
    <source>
        <dbReference type="ARBA" id="ARBA00023136"/>
    </source>
</evidence>
<keyword evidence="6 8" id="KW-1133">Transmembrane helix</keyword>
<dbReference type="SUPFAM" id="SSF57850">
    <property type="entry name" value="RING/U-box"/>
    <property type="match status" value="1"/>
</dbReference>
<name>A0A9W8B5X4_9FUNG</name>
<sequence length="368" mass="41166">MTLSTARSLAEPRRCWICLGDDSDSSGAWVQPCPCSLVCHQYCLLNWITERQRDDPDAECQARYRLVEYKSLLYKLLRHVDAAINKLVTTAVVLGLSSCALICLTTYGAYAVLTFYGTREGERLLGAPNPWGWRTWLGLPTVPLILIASRMSTFDIILPIIPLLISKQEGLYFSNPPTPSLTITLLPWVRVAYNELYYHFFSELEVNWYKYVSSDAEAVETVTAVTSAQGRQLRERAGAAPDHAAFSAGRDSQQLVQPDGAIDDHNPINDGGHDDLAITYETDIFLQNGAIVRSVVGALLFPAISSFCGGLLGQVPLVRARLPTRFHQNIVGGCLFVLLKDITTVFYKYLALKVRWSRTIQEYRRPQD</sequence>
<keyword evidence="3" id="KW-0479">Metal-binding</keyword>
<evidence type="ECO:0000256" key="3">
    <source>
        <dbReference type="ARBA" id="ARBA00022723"/>
    </source>
</evidence>
<proteinExistence type="predicted"/>
<dbReference type="AlphaFoldDB" id="A0A9W8B5X4"/>
<dbReference type="EMBL" id="JANBQB010000210">
    <property type="protein sequence ID" value="KAJ1979612.1"/>
    <property type="molecule type" value="Genomic_DNA"/>
</dbReference>
<comment type="caution">
    <text evidence="10">The sequence shown here is derived from an EMBL/GenBank/DDBJ whole genome shotgun (WGS) entry which is preliminary data.</text>
</comment>
<protein>
    <recommendedName>
        <fullName evidence="9">RING-CH-type domain-containing protein</fullName>
    </recommendedName>
</protein>
<keyword evidence="2 8" id="KW-0812">Transmembrane</keyword>